<dbReference type="Pfam" id="PF03754">
    <property type="entry name" value="At2g31720-like"/>
    <property type="match status" value="1"/>
</dbReference>
<comment type="caution">
    <text evidence="6">The sequence shown here is derived from an EMBL/GenBank/DDBJ whole genome shotgun (WGS) entry which is preliminary data.</text>
</comment>
<keyword evidence="5" id="KW-0539">Nucleus</keyword>
<keyword evidence="2" id="KW-0805">Transcription regulation</keyword>
<sequence>MNGTKIISNIVTERLKEHITHEQNGTNIMLVIQKQLIASDLAGNQNRLTMPYSQLQTLDFLTPDECTHLDTRCYHEIDVPLLGPTLKLYEQPMTKLVRWMVNSTESFVLRTGWNDFVLENKNDLKIGSKIQVWSFRKNQQLCFAIAVVERAD</sequence>
<dbReference type="PANTHER" id="PTHR31541">
    <property type="entry name" value="B3 DOMAIN PLANT PROTEIN-RELATED"/>
    <property type="match status" value="1"/>
</dbReference>
<evidence type="ECO:0000256" key="2">
    <source>
        <dbReference type="ARBA" id="ARBA00023015"/>
    </source>
</evidence>
<evidence type="ECO:0008006" key="8">
    <source>
        <dbReference type="Google" id="ProtNLM"/>
    </source>
</evidence>
<dbReference type="GO" id="GO:0005634">
    <property type="term" value="C:nucleus"/>
    <property type="evidence" value="ECO:0007669"/>
    <property type="project" value="UniProtKB-SubCell"/>
</dbReference>
<gene>
    <name evidence="6" type="ORF">CTI12_AA579670</name>
</gene>
<evidence type="ECO:0000256" key="4">
    <source>
        <dbReference type="ARBA" id="ARBA00023163"/>
    </source>
</evidence>
<dbReference type="CDD" id="cd10017">
    <property type="entry name" value="B3_DNA"/>
    <property type="match status" value="1"/>
</dbReference>
<dbReference type="AlphaFoldDB" id="A0A2U1KPJ8"/>
<dbReference type="InterPro" id="IPR015300">
    <property type="entry name" value="DNA-bd_pseudobarrel_sf"/>
</dbReference>
<dbReference type="EMBL" id="PKPP01015456">
    <property type="protein sequence ID" value="PWA38613.1"/>
    <property type="molecule type" value="Genomic_DNA"/>
</dbReference>
<dbReference type="Gene3D" id="2.40.330.10">
    <property type="entry name" value="DNA-binding pseudobarrel domain"/>
    <property type="match status" value="1"/>
</dbReference>
<organism evidence="6 7">
    <name type="scientific">Artemisia annua</name>
    <name type="common">Sweet wormwood</name>
    <dbReference type="NCBI Taxonomy" id="35608"/>
    <lineage>
        <taxon>Eukaryota</taxon>
        <taxon>Viridiplantae</taxon>
        <taxon>Streptophyta</taxon>
        <taxon>Embryophyta</taxon>
        <taxon>Tracheophyta</taxon>
        <taxon>Spermatophyta</taxon>
        <taxon>Magnoliopsida</taxon>
        <taxon>eudicotyledons</taxon>
        <taxon>Gunneridae</taxon>
        <taxon>Pentapetalae</taxon>
        <taxon>asterids</taxon>
        <taxon>campanulids</taxon>
        <taxon>Asterales</taxon>
        <taxon>Asteraceae</taxon>
        <taxon>Asteroideae</taxon>
        <taxon>Anthemideae</taxon>
        <taxon>Artemisiinae</taxon>
        <taxon>Artemisia</taxon>
    </lineage>
</organism>
<proteinExistence type="predicted"/>
<comment type="subcellular location">
    <subcellularLocation>
        <location evidence="1">Nucleus</location>
    </subcellularLocation>
</comment>
<keyword evidence="4" id="KW-0804">Transcription</keyword>
<dbReference type="OrthoDB" id="1935604at2759"/>
<reference evidence="6 7" key="1">
    <citation type="journal article" date="2018" name="Mol. Plant">
        <title>The genome of Artemisia annua provides insight into the evolution of Asteraceae family and artemisinin biosynthesis.</title>
        <authorList>
            <person name="Shen Q."/>
            <person name="Zhang L."/>
            <person name="Liao Z."/>
            <person name="Wang S."/>
            <person name="Yan T."/>
            <person name="Shi P."/>
            <person name="Liu M."/>
            <person name="Fu X."/>
            <person name="Pan Q."/>
            <person name="Wang Y."/>
            <person name="Lv Z."/>
            <person name="Lu X."/>
            <person name="Zhang F."/>
            <person name="Jiang W."/>
            <person name="Ma Y."/>
            <person name="Chen M."/>
            <person name="Hao X."/>
            <person name="Li L."/>
            <person name="Tang Y."/>
            <person name="Lv G."/>
            <person name="Zhou Y."/>
            <person name="Sun X."/>
            <person name="Brodelius P.E."/>
            <person name="Rose J.K.C."/>
            <person name="Tang K."/>
        </authorList>
    </citation>
    <scope>NUCLEOTIDE SEQUENCE [LARGE SCALE GENOMIC DNA]</scope>
    <source>
        <strain evidence="7">cv. Huhao1</strain>
        <tissue evidence="6">Leaf</tissue>
    </source>
</reference>
<dbReference type="GO" id="GO:0003677">
    <property type="term" value="F:DNA binding"/>
    <property type="evidence" value="ECO:0007669"/>
    <property type="project" value="UniProtKB-KW"/>
</dbReference>
<dbReference type="STRING" id="35608.A0A2U1KPJ8"/>
<evidence type="ECO:0000256" key="3">
    <source>
        <dbReference type="ARBA" id="ARBA00023125"/>
    </source>
</evidence>
<keyword evidence="3" id="KW-0238">DNA-binding</keyword>
<evidence type="ECO:0000313" key="6">
    <source>
        <dbReference type="EMBL" id="PWA38613.1"/>
    </source>
</evidence>
<dbReference type="Proteomes" id="UP000245207">
    <property type="component" value="Unassembled WGS sequence"/>
</dbReference>
<protein>
    <recommendedName>
        <fullName evidence="8">TF-B3 domain-containing protein</fullName>
    </recommendedName>
</protein>
<keyword evidence="7" id="KW-1185">Reference proteome</keyword>
<evidence type="ECO:0000313" key="7">
    <source>
        <dbReference type="Proteomes" id="UP000245207"/>
    </source>
</evidence>
<name>A0A2U1KPJ8_ARTAN</name>
<accession>A0A2U1KPJ8</accession>
<evidence type="ECO:0000256" key="5">
    <source>
        <dbReference type="ARBA" id="ARBA00023242"/>
    </source>
</evidence>
<evidence type="ECO:0000256" key="1">
    <source>
        <dbReference type="ARBA" id="ARBA00004123"/>
    </source>
</evidence>
<dbReference type="InterPro" id="IPR003340">
    <property type="entry name" value="B3_DNA-bd"/>
</dbReference>
<dbReference type="SUPFAM" id="SSF101936">
    <property type="entry name" value="DNA-binding pseudobarrel domain"/>
    <property type="match status" value="1"/>
</dbReference>
<dbReference type="PANTHER" id="PTHR31541:SF60">
    <property type="entry name" value="TF-B3 DOMAIN-CONTAINING PROTEIN"/>
    <property type="match status" value="1"/>
</dbReference>
<dbReference type="InterPro" id="IPR005508">
    <property type="entry name" value="At2g31720-like"/>
</dbReference>